<keyword evidence="12" id="KW-0902">Two-component regulatory system</keyword>
<evidence type="ECO:0000256" key="7">
    <source>
        <dbReference type="ARBA" id="ARBA00022692"/>
    </source>
</evidence>
<reference evidence="16" key="1">
    <citation type="submission" date="2020-10" db="EMBL/GenBank/DDBJ databases">
        <authorList>
            <person name="Gilroy R."/>
        </authorList>
    </citation>
    <scope>NUCLEOTIDE SEQUENCE</scope>
    <source>
        <strain evidence="16">ChiBcec15-4380</strain>
    </source>
</reference>
<evidence type="ECO:0000313" key="17">
    <source>
        <dbReference type="Proteomes" id="UP000824239"/>
    </source>
</evidence>
<dbReference type="Proteomes" id="UP000824239">
    <property type="component" value="Unassembled WGS sequence"/>
</dbReference>
<dbReference type="SUPFAM" id="SSF55874">
    <property type="entry name" value="ATPase domain of HSP90 chaperone/DNA topoisomerase II/histidine kinase"/>
    <property type="match status" value="1"/>
</dbReference>
<evidence type="ECO:0000256" key="11">
    <source>
        <dbReference type="ARBA" id="ARBA00022989"/>
    </source>
</evidence>
<evidence type="ECO:0000259" key="15">
    <source>
        <dbReference type="PROSITE" id="PS50109"/>
    </source>
</evidence>
<evidence type="ECO:0000256" key="1">
    <source>
        <dbReference type="ARBA" id="ARBA00000085"/>
    </source>
</evidence>
<feature type="transmembrane region" description="Helical" evidence="14">
    <location>
        <begin position="197"/>
        <end position="219"/>
    </location>
</feature>
<keyword evidence="8" id="KW-0547">Nucleotide-binding</keyword>
<keyword evidence="4" id="KW-1003">Cell membrane</keyword>
<dbReference type="PANTHER" id="PTHR45528:SF1">
    <property type="entry name" value="SENSOR HISTIDINE KINASE CPXA"/>
    <property type="match status" value="1"/>
</dbReference>
<dbReference type="EC" id="2.7.13.3" evidence="3"/>
<dbReference type="Gene3D" id="1.10.287.130">
    <property type="match status" value="1"/>
</dbReference>
<feature type="domain" description="Histidine kinase" evidence="15">
    <location>
        <begin position="455"/>
        <end position="667"/>
    </location>
</feature>
<evidence type="ECO:0000256" key="6">
    <source>
        <dbReference type="ARBA" id="ARBA00022679"/>
    </source>
</evidence>
<comment type="subcellular location">
    <subcellularLocation>
        <location evidence="2">Cell membrane</location>
        <topology evidence="2">Multi-pass membrane protein</topology>
    </subcellularLocation>
</comment>
<keyword evidence="7 14" id="KW-0812">Transmembrane</keyword>
<dbReference type="SMART" id="SM00387">
    <property type="entry name" value="HATPase_c"/>
    <property type="match status" value="1"/>
</dbReference>
<dbReference type="Gene3D" id="3.30.565.10">
    <property type="entry name" value="Histidine kinase-like ATPase, C-terminal domain"/>
    <property type="match status" value="1"/>
</dbReference>
<gene>
    <name evidence="16" type="ORF">IAA53_04745</name>
</gene>
<dbReference type="InterPro" id="IPR005467">
    <property type="entry name" value="His_kinase_dom"/>
</dbReference>
<evidence type="ECO:0000256" key="3">
    <source>
        <dbReference type="ARBA" id="ARBA00012438"/>
    </source>
</evidence>
<evidence type="ECO:0000256" key="14">
    <source>
        <dbReference type="SAM" id="Phobius"/>
    </source>
</evidence>
<proteinExistence type="predicted"/>
<evidence type="ECO:0000313" key="16">
    <source>
        <dbReference type="EMBL" id="HIR50583.1"/>
    </source>
</evidence>
<dbReference type="SUPFAM" id="SSF47384">
    <property type="entry name" value="Homodimeric domain of signal transducing histidine kinase"/>
    <property type="match status" value="1"/>
</dbReference>
<evidence type="ECO:0000256" key="10">
    <source>
        <dbReference type="ARBA" id="ARBA00022840"/>
    </source>
</evidence>
<dbReference type="GO" id="GO:0005524">
    <property type="term" value="F:ATP binding"/>
    <property type="evidence" value="ECO:0007669"/>
    <property type="project" value="UniProtKB-KW"/>
</dbReference>
<keyword evidence="13 14" id="KW-0472">Membrane</keyword>
<dbReference type="Pfam" id="PF02518">
    <property type="entry name" value="HATPase_c"/>
    <property type="match status" value="1"/>
</dbReference>
<dbReference type="SMART" id="SM00388">
    <property type="entry name" value="HisKA"/>
    <property type="match status" value="1"/>
</dbReference>
<feature type="transmembrane region" description="Helical" evidence="14">
    <location>
        <begin position="12"/>
        <end position="37"/>
    </location>
</feature>
<dbReference type="PROSITE" id="PS50109">
    <property type="entry name" value="HIS_KIN"/>
    <property type="match status" value="1"/>
</dbReference>
<dbReference type="AlphaFoldDB" id="A0A9D1DH72"/>
<organism evidence="16 17">
    <name type="scientific">Candidatus Avoscillospira avicola</name>
    <dbReference type="NCBI Taxonomy" id="2840706"/>
    <lineage>
        <taxon>Bacteria</taxon>
        <taxon>Bacillati</taxon>
        <taxon>Bacillota</taxon>
        <taxon>Clostridia</taxon>
        <taxon>Eubacteriales</taxon>
        <taxon>Oscillospiraceae</taxon>
        <taxon>Oscillospiraceae incertae sedis</taxon>
        <taxon>Candidatus Avoscillospira</taxon>
    </lineage>
</organism>
<feature type="transmembrane region" description="Helical" evidence="14">
    <location>
        <begin position="273"/>
        <end position="295"/>
    </location>
</feature>
<dbReference type="InterPro" id="IPR050398">
    <property type="entry name" value="HssS/ArlS-like"/>
</dbReference>
<evidence type="ECO:0000256" key="12">
    <source>
        <dbReference type="ARBA" id="ARBA00023012"/>
    </source>
</evidence>
<evidence type="ECO:0000256" key="9">
    <source>
        <dbReference type="ARBA" id="ARBA00022777"/>
    </source>
</evidence>
<comment type="catalytic activity">
    <reaction evidence="1">
        <text>ATP + protein L-histidine = ADP + protein N-phospho-L-histidine.</text>
        <dbReference type="EC" id="2.7.13.3"/>
    </reaction>
</comment>
<evidence type="ECO:0000256" key="8">
    <source>
        <dbReference type="ARBA" id="ARBA00022741"/>
    </source>
</evidence>
<reference evidence="16" key="2">
    <citation type="journal article" date="2021" name="PeerJ">
        <title>Extensive microbial diversity within the chicken gut microbiome revealed by metagenomics and culture.</title>
        <authorList>
            <person name="Gilroy R."/>
            <person name="Ravi A."/>
            <person name="Getino M."/>
            <person name="Pursley I."/>
            <person name="Horton D.L."/>
            <person name="Alikhan N.F."/>
            <person name="Baker D."/>
            <person name="Gharbi K."/>
            <person name="Hall N."/>
            <person name="Watson M."/>
            <person name="Adriaenssens E.M."/>
            <person name="Foster-Nyarko E."/>
            <person name="Jarju S."/>
            <person name="Secka A."/>
            <person name="Antonio M."/>
            <person name="Oren A."/>
            <person name="Chaudhuri R.R."/>
            <person name="La Ragione R."/>
            <person name="Hildebrand F."/>
            <person name="Pallen M.J."/>
        </authorList>
    </citation>
    <scope>NUCLEOTIDE SEQUENCE</scope>
    <source>
        <strain evidence="16">ChiBcec15-4380</strain>
    </source>
</reference>
<evidence type="ECO:0000256" key="4">
    <source>
        <dbReference type="ARBA" id="ARBA00022475"/>
    </source>
</evidence>
<dbReference type="Pfam" id="PF00512">
    <property type="entry name" value="HisKA"/>
    <property type="match status" value="1"/>
</dbReference>
<evidence type="ECO:0000256" key="5">
    <source>
        <dbReference type="ARBA" id="ARBA00022553"/>
    </source>
</evidence>
<dbReference type="InterPro" id="IPR036890">
    <property type="entry name" value="HATPase_C_sf"/>
</dbReference>
<feature type="transmembrane region" description="Helical" evidence="14">
    <location>
        <begin position="344"/>
        <end position="363"/>
    </location>
</feature>
<dbReference type="GO" id="GO:0000155">
    <property type="term" value="F:phosphorelay sensor kinase activity"/>
    <property type="evidence" value="ECO:0007669"/>
    <property type="project" value="InterPro"/>
</dbReference>
<keyword evidence="9 16" id="KW-0418">Kinase</keyword>
<keyword evidence="11 14" id="KW-1133">Transmembrane helix</keyword>
<comment type="caution">
    <text evidence="16">The sequence shown here is derived from an EMBL/GenBank/DDBJ whole genome shotgun (WGS) entry which is preliminary data.</text>
</comment>
<feature type="transmembrane region" description="Helical" evidence="14">
    <location>
        <begin position="369"/>
        <end position="390"/>
    </location>
</feature>
<dbReference type="GO" id="GO:0005886">
    <property type="term" value="C:plasma membrane"/>
    <property type="evidence" value="ECO:0007669"/>
    <property type="project" value="UniProtKB-SubCell"/>
</dbReference>
<dbReference type="InterPro" id="IPR003594">
    <property type="entry name" value="HATPase_dom"/>
</dbReference>
<sequence length="677" mass="74959">MQYRFSALPWKLLAIVLAVASLTFGFLGGYTTAWCLAEGYYAPDAAYQTTTSCYYLAQNWAEAVESRFLNDLTYDRWNILLEDNSFRFVILEEESGRVVASYIEGMDLDLGGGFAENKYLYREDFPMSLGDPDTPFETLYVTDAYFRGPSPEDPGADLSYQILCLLPSALPDNPNDPFAQGQRQFDLIYGLRIKGPVMLGVCFAALIAAVAFLLCQAGRRPGKEGVTLRWFDRVPLDVMAVGAFLAVMLLSDLVGQVFYAISYNYRYSDNFQTGLSLAGSTVIFVCASLLILGFLCTLATRVKAGKWWKTFLLVRLALWLLRQLGRGCRWIAQGFRAISLAPRAALGAAAALFVEFVLIVLFITSYDPAVPLLLLLLFNLALFAAIVLGARQLVALRKAGEQLAAGDLTYHLNTDKLYWDFKRHGENLNAIAQGINRAVEQRMKSERLKTELITNVSHDIKTPLTSIVNYVDLLQKPHSDQEGAQYLEVLDRQAKRLKKLTEDLVEASKASTGNLPVSLAPTSVDELVSQAVEEYRDRLEAQKLEVVVSLQRGLTVLADGKLLWRVLDNLLGNAGKYALPGTRVYVTAIPRGRQVVIAVKNISREPLNIDADELMERFVRGDSARHSEGSGLGLNIARSLTQLQHGEFLLTVDGDLFKAEVILPQAEGDTPALESGD</sequence>
<evidence type="ECO:0000256" key="13">
    <source>
        <dbReference type="ARBA" id="ARBA00023136"/>
    </source>
</evidence>
<dbReference type="InterPro" id="IPR003661">
    <property type="entry name" value="HisK_dim/P_dom"/>
</dbReference>
<dbReference type="PANTHER" id="PTHR45528">
    <property type="entry name" value="SENSOR HISTIDINE KINASE CPXA"/>
    <property type="match status" value="1"/>
</dbReference>
<accession>A0A9D1DH72</accession>
<keyword evidence="5" id="KW-0597">Phosphoprotein</keyword>
<name>A0A9D1DH72_9FIRM</name>
<keyword evidence="6" id="KW-0808">Transferase</keyword>
<dbReference type="EMBL" id="DVHE01000039">
    <property type="protein sequence ID" value="HIR50583.1"/>
    <property type="molecule type" value="Genomic_DNA"/>
</dbReference>
<protein>
    <recommendedName>
        <fullName evidence="3">histidine kinase</fullName>
        <ecNumber evidence="3">2.7.13.3</ecNumber>
    </recommendedName>
</protein>
<dbReference type="InterPro" id="IPR036097">
    <property type="entry name" value="HisK_dim/P_sf"/>
</dbReference>
<dbReference type="CDD" id="cd00082">
    <property type="entry name" value="HisKA"/>
    <property type="match status" value="1"/>
</dbReference>
<keyword evidence="10" id="KW-0067">ATP-binding</keyword>
<feature type="transmembrane region" description="Helical" evidence="14">
    <location>
        <begin position="239"/>
        <end position="261"/>
    </location>
</feature>
<evidence type="ECO:0000256" key="2">
    <source>
        <dbReference type="ARBA" id="ARBA00004651"/>
    </source>
</evidence>